<dbReference type="AlphaFoldDB" id="A0A1J5SWL8"/>
<comment type="caution">
    <text evidence="2">The sequence shown here is derived from an EMBL/GenBank/DDBJ whole genome shotgun (WGS) entry which is preliminary data.</text>
</comment>
<accession>A0A1J5SWL8</accession>
<gene>
    <name evidence="2" type="ORF">GALL_136140</name>
</gene>
<evidence type="ECO:0000313" key="2">
    <source>
        <dbReference type="EMBL" id="OIR04414.1"/>
    </source>
</evidence>
<dbReference type="EMBL" id="MLJW01000058">
    <property type="protein sequence ID" value="OIR04414.1"/>
    <property type="molecule type" value="Genomic_DNA"/>
</dbReference>
<dbReference type="PROSITE" id="PS51257">
    <property type="entry name" value="PROKAR_LIPOPROTEIN"/>
    <property type="match status" value="1"/>
</dbReference>
<reference evidence="2" key="1">
    <citation type="submission" date="2016-10" db="EMBL/GenBank/DDBJ databases">
        <title>Sequence of Gallionella enrichment culture.</title>
        <authorList>
            <person name="Poehlein A."/>
            <person name="Muehling M."/>
            <person name="Daniel R."/>
        </authorList>
    </citation>
    <scope>NUCLEOTIDE SEQUENCE</scope>
</reference>
<sequence length="223" mass="24083">MPRIPAMNRFLVSPFLLLAIVAGFLAGCYSTDRNEWRGRSLSSTVKRAEEAPAILTGDQVFFDGKLKVTALVSRGLGGGPGGPGGEHERSLGHFGMGHRMDRDRSAPEDYNEDSQGPRPTLGESHLPPVMIRLKFENLTDSPLTVDVFDFTSPLGNFVVDPEMLSIPAHAIVEPHAMTSRLGLAGEGLFIKLILHLNGQRDERTIQLAPKGAHPAAHADDSGD</sequence>
<feature type="region of interest" description="Disordered" evidence="1">
    <location>
        <begin position="77"/>
        <end position="125"/>
    </location>
</feature>
<name>A0A1J5SWL8_9ZZZZ</name>
<proteinExistence type="predicted"/>
<organism evidence="2">
    <name type="scientific">mine drainage metagenome</name>
    <dbReference type="NCBI Taxonomy" id="410659"/>
    <lineage>
        <taxon>unclassified sequences</taxon>
        <taxon>metagenomes</taxon>
        <taxon>ecological metagenomes</taxon>
    </lineage>
</organism>
<feature type="compositionally biased region" description="Basic and acidic residues" evidence="1">
    <location>
        <begin position="98"/>
        <end position="107"/>
    </location>
</feature>
<protein>
    <recommendedName>
        <fullName evidence="3">Lipoprotein</fullName>
    </recommendedName>
</protein>
<evidence type="ECO:0008006" key="3">
    <source>
        <dbReference type="Google" id="ProtNLM"/>
    </source>
</evidence>
<evidence type="ECO:0000256" key="1">
    <source>
        <dbReference type="SAM" id="MobiDB-lite"/>
    </source>
</evidence>